<dbReference type="EMBL" id="LXTC01000002">
    <property type="protein sequence ID" value="OBA22346.1"/>
    <property type="molecule type" value="Genomic_DNA"/>
</dbReference>
<evidence type="ECO:0000313" key="4">
    <source>
        <dbReference type="Proteomes" id="UP000092555"/>
    </source>
</evidence>
<reference evidence="3 4" key="1">
    <citation type="submission" date="2016-05" db="EMBL/GenBank/DDBJ databases">
        <title>Comparative genomics of biotechnologically important yeasts.</title>
        <authorList>
            <consortium name="DOE Joint Genome Institute"/>
            <person name="Riley R."/>
            <person name="Haridas S."/>
            <person name="Wolfe K.H."/>
            <person name="Lopes M.R."/>
            <person name="Hittinger C.T."/>
            <person name="Goker M."/>
            <person name="Salamov A."/>
            <person name="Wisecaver J."/>
            <person name="Long T.M."/>
            <person name="Aerts A.L."/>
            <person name="Barry K."/>
            <person name="Choi C."/>
            <person name="Clum A."/>
            <person name="Coughlan A.Y."/>
            <person name="Deshpande S."/>
            <person name="Douglass A.P."/>
            <person name="Hanson S.J."/>
            <person name="Klenk H.-P."/>
            <person name="LaButti K."/>
            <person name="Lapidus A."/>
            <person name="Lindquist E."/>
            <person name="Lipzen A."/>
            <person name="Meier-kolthoff J.P."/>
            <person name="Ohm R.A."/>
            <person name="Otillar R.P."/>
            <person name="Pangilinan J."/>
            <person name="Peng Y."/>
            <person name="Rokas A."/>
            <person name="Rosa C.A."/>
            <person name="Scheuner C."/>
            <person name="Sibirny A.A."/>
            <person name="Slot J.C."/>
            <person name="Stielow J.B."/>
            <person name="Sun H."/>
            <person name="Kurtzman C.P."/>
            <person name="Blackwell M."/>
            <person name="Grigoriev I.V."/>
            <person name="Jeffries T.W."/>
        </authorList>
    </citation>
    <scope>NUCLEOTIDE SEQUENCE [LARGE SCALE GENOMIC DNA]</scope>
    <source>
        <strain evidence="3 4">NRRL YB-4993</strain>
    </source>
</reference>
<dbReference type="AlphaFoldDB" id="A0A1A0HEC6"/>
<dbReference type="OrthoDB" id="2373480at2759"/>
<name>A0A1A0HEC6_9ASCO</name>
<dbReference type="InterPro" id="IPR029058">
    <property type="entry name" value="AB_hydrolase_fold"/>
</dbReference>
<comment type="similarity">
    <text evidence="2">Belongs to the AB hydrolase superfamily. Lipase family.</text>
</comment>
<protein>
    <submittedName>
        <fullName evidence="3">LIP-domain-containing protein</fullName>
    </submittedName>
</protein>
<dbReference type="Proteomes" id="UP000092555">
    <property type="component" value="Unassembled WGS sequence"/>
</dbReference>
<comment type="caution">
    <text evidence="3">The sequence shown here is derived from an EMBL/GenBank/DDBJ whole genome shotgun (WGS) entry which is preliminary data.</text>
</comment>
<evidence type="ECO:0000256" key="1">
    <source>
        <dbReference type="ARBA" id="ARBA00023369"/>
    </source>
</evidence>
<evidence type="ECO:0000313" key="3">
    <source>
        <dbReference type="EMBL" id="OBA22346.1"/>
    </source>
</evidence>
<dbReference type="PIRSF" id="PIRSF029171">
    <property type="entry name" value="Esterase_LipA"/>
    <property type="match status" value="1"/>
</dbReference>
<dbReference type="GO" id="GO:0016042">
    <property type="term" value="P:lipid catabolic process"/>
    <property type="evidence" value="ECO:0007669"/>
    <property type="project" value="UniProtKB-UniRule"/>
</dbReference>
<gene>
    <name evidence="3" type="ORF">METBIDRAFT_40382</name>
</gene>
<evidence type="ECO:0000256" key="2">
    <source>
        <dbReference type="PIRNR" id="PIRNR029171"/>
    </source>
</evidence>
<dbReference type="Pfam" id="PF03583">
    <property type="entry name" value="LIP"/>
    <property type="match status" value="1"/>
</dbReference>
<dbReference type="PANTHER" id="PTHR34853:SF1">
    <property type="entry name" value="LIPASE 5"/>
    <property type="match status" value="1"/>
</dbReference>
<keyword evidence="4" id="KW-1185">Reference proteome</keyword>
<proteinExistence type="inferred from homology"/>
<sequence length="449" mass="49190">MYLPGATSVPQVEQNTLVTGDSFYNEPKNISSYLPGEVIRMRKMLQTPLPQFTTAVYQYMVRSTDSLDKPVGIVSTIYKSARSKGNKLLSFQVPSDLASIDCAPSVSMLDSMLKLEAPLLHGWDILATDSEGLNAAFGAGKLGGYSVLDGIRGALVTGKITGIKADARTVICGYSGGSIATGWAAALQPRYAPDLNGILVGASIGGWVTNYTATIESNDGTITAGLVGAALSGLIAQYPKLKEVYKRYVTLSTMFETITQRAQNWCLLGELAHFFDVSFFMGDSPGFKKGALSDPTVKQILDENTVALRRDQGLPTCPIFLHHALSDTVAPINDIRRVIQNYRDWGIKSFEVNFVRDTGHVRESYSGYPAAVAWLKRILDGEPPVEGYVEKTWDTLYDYPGANHNPVSKREKANDQKSDVLRRALTHAEVMELDDESKAKFFRKHMVLP</sequence>
<dbReference type="InterPro" id="IPR005152">
    <property type="entry name" value="Lipase_secreted"/>
</dbReference>
<dbReference type="Gene3D" id="1.10.260.130">
    <property type="match status" value="1"/>
</dbReference>
<accession>A0A1A0HEC6</accession>
<dbReference type="GO" id="GO:0004806">
    <property type="term" value="F:triacylglycerol lipase activity"/>
    <property type="evidence" value="ECO:0007669"/>
    <property type="project" value="UniProtKB-UniRule"/>
</dbReference>
<dbReference type="GeneID" id="30030242"/>
<comment type="catalytic activity">
    <reaction evidence="1">
        <text>a triacylglycerol + H2O = a diacylglycerol + a fatty acid + H(+)</text>
        <dbReference type="Rhea" id="RHEA:12044"/>
        <dbReference type="ChEBI" id="CHEBI:15377"/>
        <dbReference type="ChEBI" id="CHEBI:15378"/>
        <dbReference type="ChEBI" id="CHEBI:17855"/>
        <dbReference type="ChEBI" id="CHEBI:18035"/>
        <dbReference type="ChEBI" id="CHEBI:28868"/>
        <dbReference type="EC" id="3.1.1.3"/>
    </reaction>
    <physiologicalReaction direction="left-to-right" evidence="1">
        <dbReference type="Rhea" id="RHEA:12045"/>
    </physiologicalReaction>
</comment>
<dbReference type="RefSeq" id="XP_018712842.1">
    <property type="nucleotide sequence ID" value="XM_018857266.1"/>
</dbReference>
<dbReference type="PANTHER" id="PTHR34853">
    <property type="match status" value="1"/>
</dbReference>
<dbReference type="Gene3D" id="3.40.50.1820">
    <property type="entry name" value="alpha/beta hydrolase"/>
    <property type="match status" value="1"/>
</dbReference>
<dbReference type="SUPFAM" id="SSF53474">
    <property type="entry name" value="alpha/beta-Hydrolases"/>
    <property type="match status" value="1"/>
</dbReference>
<organism evidence="3 4">
    <name type="scientific">Metschnikowia bicuspidata var. bicuspidata NRRL YB-4993</name>
    <dbReference type="NCBI Taxonomy" id="869754"/>
    <lineage>
        <taxon>Eukaryota</taxon>
        <taxon>Fungi</taxon>
        <taxon>Dikarya</taxon>
        <taxon>Ascomycota</taxon>
        <taxon>Saccharomycotina</taxon>
        <taxon>Pichiomycetes</taxon>
        <taxon>Metschnikowiaceae</taxon>
        <taxon>Metschnikowia</taxon>
    </lineage>
</organism>